<protein>
    <recommendedName>
        <fullName evidence="5">Lipoprotein</fullName>
    </recommendedName>
</protein>
<evidence type="ECO:0000256" key="1">
    <source>
        <dbReference type="SAM" id="Coils"/>
    </source>
</evidence>
<name>A0AAE2ZP04_9HYPH</name>
<evidence type="ECO:0008006" key="5">
    <source>
        <dbReference type="Google" id="ProtNLM"/>
    </source>
</evidence>
<gene>
    <name evidence="3" type="ORF">K1W69_24470</name>
</gene>
<dbReference type="RefSeq" id="WP_220231100.1">
    <property type="nucleotide sequence ID" value="NZ_JAICBX010000006.1"/>
</dbReference>
<feature type="coiled-coil region" evidence="1">
    <location>
        <begin position="403"/>
        <end position="430"/>
    </location>
</feature>
<dbReference type="Proteomes" id="UP001196509">
    <property type="component" value="Unassembled WGS sequence"/>
</dbReference>
<feature type="compositionally biased region" description="Basic and acidic residues" evidence="2">
    <location>
        <begin position="322"/>
        <end position="333"/>
    </location>
</feature>
<dbReference type="EMBL" id="JAICBX010000006">
    <property type="protein sequence ID" value="MBW8640369.1"/>
    <property type="molecule type" value="Genomic_DNA"/>
</dbReference>
<accession>A0AAE2ZP04</accession>
<reference evidence="3" key="1">
    <citation type="submission" date="2021-08" db="EMBL/GenBank/DDBJ databases">
        <title>Hoeflea bacterium WL0058 sp. nov., isolated from the sediment.</title>
        <authorList>
            <person name="Wang L."/>
            <person name="Zhang D."/>
        </authorList>
    </citation>
    <scope>NUCLEOTIDE SEQUENCE</scope>
    <source>
        <strain evidence="3">WL0058</strain>
    </source>
</reference>
<feature type="region of interest" description="Disordered" evidence="2">
    <location>
        <begin position="307"/>
        <end position="336"/>
    </location>
</feature>
<keyword evidence="4" id="KW-1185">Reference proteome</keyword>
<comment type="caution">
    <text evidence="3">The sequence shown here is derived from an EMBL/GenBank/DDBJ whole genome shotgun (WGS) entry which is preliminary data.</text>
</comment>
<evidence type="ECO:0000313" key="4">
    <source>
        <dbReference type="Proteomes" id="UP001196509"/>
    </source>
</evidence>
<feature type="compositionally biased region" description="Polar residues" evidence="2">
    <location>
        <begin position="307"/>
        <end position="320"/>
    </location>
</feature>
<dbReference type="PROSITE" id="PS51257">
    <property type="entry name" value="PROKAR_LIPOPROTEIN"/>
    <property type="match status" value="1"/>
</dbReference>
<dbReference type="AlphaFoldDB" id="A0AAE2ZP04"/>
<proteinExistence type="predicted"/>
<evidence type="ECO:0000313" key="3">
    <source>
        <dbReference type="EMBL" id="MBW8640369.1"/>
    </source>
</evidence>
<evidence type="ECO:0000256" key="2">
    <source>
        <dbReference type="SAM" id="MobiDB-lite"/>
    </source>
</evidence>
<sequence length="537" mass="59750">MRFLIFLAIAGALSACTSGTVIETLDKVDPADYLNGAVTEYYLPEGRIKLAVKYTDEAEKKKASIEISKFEMEIVPDPATLYRLVYKQKYNFSDKIDIKLTSNRLLEKVSTTDDDQTVPIIKNLVSILEQYSNVQKAIDQKNEERRDQITSLVEGGEKEGNKTKKPGKCGDFSFNLYYKINKTTFNENNKKGSAVELINVDPFKLKPTNQEGFSKFDGFEYYLGEPNNCNIKYQVRILKRNTKFNYKHKEYSANSNITNDLDSVKLSLQSANVNNCKTAVCFKIPEEYIITVLLKASKTKTQDSKFSGSYHGFSQVSSQPEAGKEPRTPDKKTCSGLPTGHIIFRKTATIKIKGAIEEDVPIDLCATKSIVTGKLSGNGWERRIQGELKQTSIGAWDSELIFVKAEAQKVEEQKVEEQKAEEQKGEKQEKSIKSLNGSLSFNSTGETIVKVDGSIAAVSDDEEVANAKTVASVWAPSDQALGVLFFWRKQFVANSTTASFQNGMLTGLTIDNPSQISAFLTLPIELLKAVPIIIALN</sequence>
<organism evidence="3 4">
    <name type="scientific">Flavimaribacter sediminis</name>
    <dbReference type="NCBI Taxonomy" id="2865987"/>
    <lineage>
        <taxon>Bacteria</taxon>
        <taxon>Pseudomonadati</taxon>
        <taxon>Pseudomonadota</taxon>
        <taxon>Alphaproteobacteria</taxon>
        <taxon>Hyphomicrobiales</taxon>
        <taxon>Rhizobiaceae</taxon>
        <taxon>Flavimaribacter</taxon>
    </lineage>
</organism>
<keyword evidence="1" id="KW-0175">Coiled coil</keyword>